<evidence type="ECO:0000256" key="7">
    <source>
        <dbReference type="SAM" id="MobiDB-lite"/>
    </source>
</evidence>
<evidence type="ECO:0000256" key="3">
    <source>
        <dbReference type="ARBA" id="ARBA00022741"/>
    </source>
</evidence>
<evidence type="ECO:0000259" key="8">
    <source>
        <dbReference type="PROSITE" id="PS50011"/>
    </source>
</evidence>
<dbReference type="InterPro" id="IPR011009">
    <property type="entry name" value="Kinase-like_dom_sf"/>
</dbReference>
<dbReference type="GO" id="GO:0005524">
    <property type="term" value="F:ATP binding"/>
    <property type="evidence" value="ECO:0007669"/>
    <property type="project" value="UniProtKB-UniRule"/>
</dbReference>
<name>A0A0N4Y940_NIPBR</name>
<dbReference type="Pfam" id="PF00564">
    <property type="entry name" value="PB1"/>
    <property type="match status" value="1"/>
</dbReference>
<keyword evidence="10" id="KW-1185">Reference proteome</keyword>
<evidence type="ECO:0000313" key="9">
    <source>
        <dbReference type="EMBL" id="VDL76386.1"/>
    </source>
</evidence>
<keyword evidence="3 6" id="KW-0547">Nucleotide-binding</keyword>
<gene>
    <name evidence="9" type="ORF">NBR_LOCUS12797</name>
</gene>
<dbReference type="InterPro" id="IPR000719">
    <property type="entry name" value="Prot_kinase_dom"/>
</dbReference>
<evidence type="ECO:0000313" key="10">
    <source>
        <dbReference type="Proteomes" id="UP000271162"/>
    </source>
</evidence>
<dbReference type="PANTHER" id="PTHR11584">
    <property type="entry name" value="SERINE/THREONINE PROTEIN KINASE"/>
    <property type="match status" value="1"/>
</dbReference>
<keyword evidence="4" id="KW-0418">Kinase</keyword>
<dbReference type="SUPFAM" id="SSF54277">
    <property type="entry name" value="CAD &amp; PB1 domains"/>
    <property type="match status" value="1"/>
</dbReference>
<dbReference type="InterPro" id="IPR000270">
    <property type="entry name" value="PB1_dom"/>
</dbReference>
<dbReference type="EMBL" id="UYSL01020862">
    <property type="protein sequence ID" value="VDL76386.1"/>
    <property type="molecule type" value="Genomic_DNA"/>
</dbReference>
<feature type="binding site" evidence="6">
    <location>
        <position position="286"/>
    </location>
    <ligand>
        <name>ATP</name>
        <dbReference type="ChEBI" id="CHEBI:30616"/>
    </ligand>
</feature>
<accession>A0A0N4Y940</accession>
<dbReference type="Proteomes" id="UP000271162">
    <property type="component" value="Unassembled WGS sequence"/>
</dbReference>
<evidence type="ECO:0000256" key="2">
    <source>
        <dbReference type="ARBA" id="ARBA00022679"/>
    </source>
</evidence>
<reference evidence="11" key="1">
    <citation type="submission" date="2017-02" db="UniProtKB">
        <authorList>
            <consortium name="WormBaseParasite"/>
        </authorList>
    </citation>
    <scope>IDENTIFICATION</scope>
</reference>
<organism evidence="11">
    <name type="scientific">Nippostrongylus brasiliensis</name>
    <name type="common">Rat hookworm</name>
    <dbReference type="NCBI Taxonomy" id="27835"/>
    <lineage>
        <taxon>Eukaryota</taxon>
        <taxon>Metazoa</taxon>
        <taxon>Ecdysozoa</taxon>
        <taxon>Nematoda</taxon>
        <taxon>Chromadorea</taxon>
        <taxon>Rhabditida</taxon>
        <taxon>Rhabditina</taxon>
        <taxon>Rhabditomorpha</taxon>
        <taxon>Strongyloidea</taxon>
        <taxon>Heligmosomidae</taxon>
        <taxon>Nippostrongylus</taxon>
    </lineage>
</organism>
<dbReference type="InterPro" id="IPR017441">
    <property type="entry name" value="Protein_kinase_ATP_BS"/>
</dbReference>
<dbReference type="GO" id="GO:0035556">
    <property type="term" value="P:intracellular signal transduction"/>
    <property type="evidence" value="ECO:0007669"/>
    <property type="project" value="UniProtKB-ARBA"/>
</dbReference>
<evidence type="ECO:0000256" key="4">
    <source>
        <dbReference type="ARBA" id="ARBA00022777"/>
    </source>
</evidence>
<keyword evidence="5 6" id="KW-0067">ATP-binding</keyword>
<dbReference type="OMA" id="ILIFMEY"/>
<dbReference type="SUPFAM" id="SSF56112">
    <property type="entry name" value="Protein kinase-like (PK-like)"/>
    <property type="match status" value="1"/>
</dbReference>
<dbReference type="SMART" id="SM00220">
    <property type="entry name" value="S_TKc"/>
    <property type="match status" value="1"/>
</dbReference>
<keyword evidence="1" id="KW-0723">Serine/threonine-protein kinase</keyword>
<dbReference type="PROSITE" id="PS50011">
    <property type="entry name" value="PROTEIN_KINASE_DOM"/>
    <property type="match status" value="1"/>
</dbReference>
<evidence type="ECO:0000256" key="5">
    <source>
        <dbReference type="ARBA" id="ARBA00022840"/>
    </source>
</evidence>
<dbReference type="STRING" id="27835.A0A0N4Y940"/>
<dbReference type="Gene3D" id="3.10.20.90">
    <property type="entry name" value="Phosphatidylinositol 3-kinase Catalytic Subunit, Chain A, domain 1"/>
    <property type="match status" value="1"/>
</dbReference>
<dbReference type="Gene3D" id="1.10.510.10">
    <property type="entry name" value="Transferase(Phosphotransferase) domain 1"/>
    <property type="match status" value="1"/>
</dbReference>
<dbReference type="AlphaFoldDB" id="A0A0N4Y940"/>
<evidence type="ECO:0000256" key="1">
    <source>
        <dbReference type="ARBA" id="ARBA00022527"/>
    </source>
</evidence>
<proteinExistence type="predicted"/>
<dbReference type="SMART" id="SM00666">
    <property type="entry name" value="PB1"/>
    <property type="match status" value="1"/>
</dbReference>
<dbReference type="WBParaSite" id="NBR_0001279601-mRNA-1">
    <property type="protein sequence ID" value="NBR_0001279601-mRNA-1"/>
    <property type="gene ID" value="NBR_0001279601"/>
</dbReference>
<feature type="domain" description="Protein kinase" evidence="8">
    <location>
        <begin position="256"/>
        <end position="481"/>
    </location>
</feature>
<keyword evidence="2" id="KW-0808">Transferase</keyword>
<dbReference type="GO" id="GO:0004674">
    <property type="term" value="F:protein serine/threonine kinase activity"/>
    <property type="evidence" value="ECO:0007669"/>
    <property type="project" value="UniProtKB-KW"/>
</dbReference>
<evidence type="ECO:0000256" key="6">
    <source>
        <dbReference type="PROSITE-ProRule" id="PRU10141"/>
    </source>
</evidence>
<dbReference type="PANTHER" id="PTHR11584:SF369">
    <property type="entry name" value="MITOGEN-ACTIVATED PROTEIN KINASE KINASE KINASE 19-RELATED"/>
    <property type="match status" value="1"/>
</dbReference>
<protein>
    <submittedName>
        <fullName evidence="11">Protein kinase domain-containing protein</fullName>
    </submittedName>
</protein>
<reference evidence="9 10" key="2">
    <citation type="submission" date="2018-11" db="EMBL/GenBank/DDBJ databases">
        <authorList>
            <consortium name="Pathogen Informatics"/>
        </authorList>
    </citation>
    <scope>NUCLEOTIDE SEQUENCE [LARGE SCALE GENOMIC DNA]</scope>
</reference>
<sequence>MTKSLEMATKRNENPQKNRHRAKGEVFFLISYAHPEQIGALFKLEPKISVPYKIMMDIPSTSKSAVSQPEAPPTVQNEDMKRMVQGLKDLMSSRRAPVSKDILKIKMEYCGEKRCIEMDRPVSMRALQEHLQRKYGHTLHMYYQQGKGEVVVSITNQDELDRAIKVVDRTNQRCLRLLLSKHQPSATQTAECHPDQSGTYTGTIVEVPYSTNCSSCGASRVSFAKSTGDSSCSSGVQWDIDERRSSAQSPRAPTHWKEAKCIGSGAFGSVYLAYDVDTGRDLAVKKIPIIPDNRELSREVQGLEFDVQELGRLQHPRIVQYLGVQKTNDRILIFMEYMTGGSLKEHIALVGSLSDAVARRHTAQVLEGLAFLHKNHIIHRDIKSANILRDSMGNVKIADFGSGKKMQSLASQQGAFHSTIHYTAPEVLLGKTAYGRKADVWSVGVTLVEMLTGKVPWKEFEPMAAMFQIAYEEPRYDVSRF</sequence>
<evidence type="ECO:0000313" key="11">
    <source>
        <dbReference type="WBParaSite" id="NBR_0001279601-mRNA-1"/>
    </source>
</evidence>
<feature type="region of interest" description="Disordered" evidence="7">
    <location>
        <begin position="1"/>
        <end position="20"/>
    </location>
</feature>
<dbReference type="Pfam" id="PF00069">
    <property type="entry name" value="Pkinase"/>
    <property type="match status" value="1"/>
</dbReference>
<dbReference type="PROSITE" id="PS00107">
    <property type="entry name" value="PROTEIN_KINASE_ATP"/>
    <property type="match status" value="1"/>
</dbReference>